<sequence>MTPDSDAIISIHPRHANAILDGAKTIELRRRIPYLSIGTRLWIYATRPIGAVIGMATVERIVRGDPEEIWLEFGDQAGIERIDFDAYFDGAQEAIGLILVDVRRNAEHVEIEQLRCLRDRFHPPQVMMNISNREAQLLHRMAGSKG</sequence>
<dbReference type="RefSeq" id="WP_167075252.1">
    <property type="nucleotide sequence ID" value="NZ_JAAOZC010000012.1"/>
</dbReference>
<dbReference type="EMBL" id="JAAOZC010000012">
    <property type="protein sequence ID" value="NIJ09530.1"/>
    <property type="molecule type" value="Genomic_DNA"/>
</dbReference>
<dbReference type="Proteomes" id="UP000727456">
    <property type="component" value="Unassembled WGS sequence"/>
</dbReference>
<dbReference type="Gene3D" id="2.30.130.30">
    <property type="entry name" value="Hypothetical protein"/>
    <property type="match status" value="1"/>
</dbReference>
<dbReference type="InterPro" id="IPR015947">
    <property type="entry name" value="PUA-like_sf"/>
</dbReference>
<gene>
    <name evidence="2" type="ORF">FHS31_003163</name>
</gene>
<keyword evidence="3" id="KW-1185">Reference proteome</keyword>
<reference evidence="2 3" key="1">
    <citation type="submission" date="2020-03" db="EMBL/GenBank/DDBJ databases">
        <title>Genomic Encyclopedia of Type Strains, Phase III (KMG-III): the genomes of soil and plant-associated and newly described type strains.</title>
        <authorList>
            <person name="Whitman W."/>
        </authorList>
    </citation>
    <scope>NUCLEOTIDE SEQUENCE [LARGE SCALE GENOMIC DNA]</scope>
    <source>
        <strain evidence="2 3">CECT 8804</strain>
    </source>
</reference>
<accession>A0ABX0TYP8</accession>
<dbReference type="Pfam" id="PF04266">
    <property type="entry name" value="ASCH"/>
    <property type="match status" value="1"/>
</dbReference>
<evidence type="ECO:0000259" key="1">
    <source>
        <dbReference type="SMART" id="SM01022"/>
    </source>
</evidence>
<organism evidence="2 3">
    <name type="scientific">Sphingomonas vulcanisoli</name>
    <dbReference type="NCBI Taxonomy" id="1658060"/>
    <lineage>
        <taxon>Bacteria</taxon>
        <taxon>Pseudomonadati</taxon>
        <taxon>Pseudomonadota</taxon>
        <taxon>Alphaproteobacteria</taxon>
        <taxon>Sphingomonadales</taxon>
        <taxon>Sphingomonadaceae</taxon>
        <taxon>Sphingomonas</taxon>
    </lineage>
</organism>
<dbReference type="SMART" id="SM01022">
    <property type="entry name" value="ASCH"/>
    <property type="match status" value="1"/>
</dbReference>
<comment type="caution">
    <text evidence="2">The sequence shown here is derived from an EMBL/GenBank/DDBJ whole genome shotgun (WGS) entry which is preliminary data.</text>
</comment>
<protein>
    <submittedName>
        <fullName evidence="2">Transcriptional regulator</fullName>
    </submittedName>
</protein>
<name>A0ABX0TYP8_9SPHN</name>
<evidence type="ECO:0000313" key="3">
    <source>
        <dbReference type="Proteomes" id="UP000727456"/>
    </source>
</evidence>
<dbReference type="SUPFAM" id="SSF88697">
    <property type="entry name" value="PUA domain-like"/>
    <property type="match status" value="1"/>
</dbReference>
<dbReference type="InterPro" id="IPR007374">
    <property type="entry name" value="ASCH_domain"/>
</dbReference>
<evidence type="ECO:0000313" key="2">
    <source>
        <dbReference type="EMBL" id="NIJ09530.1"/>
    </source>
</evidence>
<proteinExistence type="predicted"/>
<feature type="domain" description="ASCH" evidence="1">
    <location>
        <begin position="9"/>
        <end position="101"/>
    </location>
</feature>